<dbReference type="AlphaFoldDB" id="A0A1Y1XM08"/>
<evidence type="ECO:0000259" key="2">
    <source>
        <dbReference type="Pfam" id="PF00248"/>
    </source>
</evidence>
<gene>
    <name evidence="3" type="ORF">BCR32DRAFT_275135</name>
</gene>
<protein>
    <submittedName>
        <fullName evidence="3">Aldo/keto reductase</fullName>
    </submittedName>
</protein>
<evidence type="ECO:0000256" key="1">
    <source>
        <dbReference type="ARBA" id="ARBA00023002"/>
    </source>
</evidence>
<dbReference type="PANTHER" id="PTHR43625:SF40">
    <property type="entry name" value="ALDO-KETO REDUCTASE YAKC [NADP(+)]"/>
    <property type="match status" value="1"/>
</dbReference>
<dbReference type="PANTHER" id="PTHR43625">
    <property type="entry name" value="AFLATOXIN B1 ALDEHYDE REDUCTASE"/>
    <property type="match status" value="1"/>
</dbReference>
<dbReference type="GO" id="GO:0005737">
    <property type="term" value="C:cytoplasm"/>
    <property type="evidence" value="ECO:0007669"/>
    <property type="project" value="TreeGrafter"/>
</dbReference>
<dbReference type="STRING" id="1754192.A0A1Y1XM08"/>
<dbReference type="Gene3D" id="3.20.20.100">
    <property type="entry name" value="NADP-dependent oxidoreductase domain"/>
    <property type="match status" value="2"/>
</dbReference>
<dbReference type="EMBL" id="MCFG01000017">
    <property type="protein sequence ID" value="ORX86779.1"/>
    <property type="molecule type" value="Genomic_DNA"/>
</dbReference>
<proteinExistence type="predicted"/>
<dbReference type="SUPFAM" id="SSF51430">
    <property type="entry name" value="NAD(P)-linked oxidoreductase"/>
    <property type="match status" value="1"/>
</dbReference>
<comment type="caution">
    <text evidence="3">The sequence shown here is derived from an EMBL/GenBank/DDBJ whole genome shotgun (WGS) entry which is preliminary data.</text>
</comment>
<organism evidence="3 4">
    <name type="scientific">Anaeromyces robustus</name>
    <dbReference type="NCBI Taxonomy" id="1754192"/>
    <lineage>
        <taxon>Eukaryota</taxon>
        <taxon>Fungi</taxon>
        <taxon>Fungi incertae sedis</taxon>
        <taxon>Chytridiomycota</taxon>
        <taxon>Chytridiomycota incertae sedis</taxon>
        <taxon>Neocallimastigomycetes</taxon>
        <taxon>Neocallimastigales</taxon>
        <taxon>Neocallimastigaceae</taxon>
        <taxon>Anaeromyces</taxon>
    </lineage>
</organism>
<dbReference type="InterPro" id="IPR036812">
    <property type="entry name" value="NAD(P)_OxRdtase_dom_sf"/>
</dbReference>
<name>A0A1Y1XM08_9FUNG</name>
<feature type="domain" description="NADP-dependent oxidoreductase" evidence="2">
    <location>
        <begin position="123"/>
        <end position="280"/>
    </location>
</feature>
<sequence length="313" mass="35692">MNPEKMKYRTIRQYKLSAVGYGAMGLSHGYGATPEHDESIRLLRKALSCGCNFIDTAEGYGWGENERLVGEAFEGMRDKVIICTKLHLIGESDNWAQYIEEHLDVSLKNLRTDYVDVYYIHRKIRGWGVSQATSEQIEKCNSITPLTCVQNEYSMMERMYENEIKTCEKLGIAFVAFSPMASGFLSGKYNKDNKYEGDDVRRVITRFKKDNVIANQPLLDMLKSFAEKKGATMAQVSLAWMLKKSPVVIPIPGMRSDQRIEENLSSVNVELTDQEYQDLENELSKISIHGNRTDKDIIEGLNSLNQLEESVKR</sequence>
<keyword evidence="1" id="KW-0560">Oxidoreductase</keyword>
<accession>A0A1Y1XM08</accession>
<reference evidence="3 4" key="1">
    <citation type="submission" date="2016-08" db="EMBL/GenBank/DDBJ databases">
        <title>A Parts List for Fungal Cellulosomes Revealed by Comparative Genomics.</title>
        <authorList>
            <consortium name="DOE Joint Genome Institute"/>
            <person name="Haitjema C.H."/>
            <person name="Gilmore S.P."/>
            <person name="Henske J.K."/>
            <person name="Solomon K.V."/>
            <person name="De Groot R."/>
            <person name="Kuo A."/>
            <person name="Mondo S.J."/>
            <person name="Salamov A.A."/>
            <person name="Labutti K."/>
            <person name="Zhao Z."/>
            <person name="Chiniquy J."/>
            <person name="Barry K."/>
            <person name="Brewer H.M."/>
            <person name="Purvine S.O."/>
            <person name="Wright A.T."/>
            <person name="Boxma B."/>
            <person name="Van Alen T."/>
            <person name="Hackstein J.H."/>
            <person name="Baker S.E."/>
            <person name="Grigoriev I.V."/>
            <person name="O'Malley M.A."/>
        </authorList>
    </citation>
    <scope>NUCLEOTIDE SEQUENCE [LARGE SCALE GENOMIC DNA]</scope>
    <source>
        <strain evidence="3 4">S4</strain>
    </source>
</reference>
<dbReference type="OrthoDB" id="37537at2759"/>
<dbReference type="InterPro" id="IPR050791">
    <property type="entry name" value="Aldo-Keto_reductase"/>
</dbReference>
<dbReference type="Pfam" id="PF00248">
    <property type="entry name" value="Aldo_ket_red"/>
    <property type="match status" value="2"/>
</dbReference>
<dbReference type="GO" id="GO:0016491">
    <property type="term" value="F:oxidoreductase activity"/>
    <property type="evidence" value="ECO:0007669"/>
    <property type="project" value="UniProtKB-KW"/>
</dbReference>
<evidence type="ECO:0000313" key="3">
    <source>
        <dbReference type="EMBL" id="ORX86779.1"/>
    </source>
</evidence>
<dbReference type="Proteomes" id="UP000193944">
    <property type="component" value="Unassembled WGS sequence"/>
</dbReference>
<evidence type="ECO:0000313" key="4">
    <source>
        <dbReference type="Proteomes" id="UP000193944"/>
    </source>
</evidence>
<keyword evidence="4" id="KW-1185">Reference proteome</keyword>
<dbReference type="InterPro" id="IPR023210">
    <property type="entry name" value="NADP_OxRdtase_dom"/>
</dbReference>
<reference evidence="3 4" key="2">
    <citation type="submission" date="2016-08" db="EMBL/GenBank/DDBJ databases">
        <title>Pervasive Adenine N6-methylation of Active Genes in Fungi.</title>
        <authorList>
            <consortium name="DOE Joint Genome Institute"/>
            <person name="Mondo S.J."/>
            <person name="Dannebaum R.O."/>
            <person name="Kuo R.C."/>
            <person name="Labutti K."/>
            <person name="Haridas S."/>
            <person name="Kuo A."/>
            <person name="Salamov A."/>
            <person name="Ahrendt S.R."/>
            <person name="Lipzen A."/>
            <person name="Sullivan W."/>
            <person name="Andreopoulos W.B."/>
            <person name="Clum A."/>
            <person name="Lindquist E."/>
            <person name="Daum C."/>
            <person name="Ramamoorthy G.K."/>
            <person name="Gryganskyi A."/>
            <person name="Culley D."/>
            <person name="Magnuson J.K."/>
            <person name="James T.Y."/>
            <person name="O'Malley M.A."/>
            <person name="Stajich J.E."/>
            <person name="Spatafora J.W."/>
            <person name="Visel A."/>
            <person name="Grigoriev I.V."/>
        </authorList>
    </citation>
    <scope>NUCLEOTIDE SEQUENCE [LARGE SCALE GENOMIC DNA]</scope>
    <source>
        <strain evidence="3 4">S4</strain>
    </source>
</reference>
<feature type="domain" description="NADP-dependent oxidoreductase" evidence="2">
    <location>
        <begin position="19"/>
        <end position="122"/>
    </location>
</feature>